<feature type="compositionally biased region" description="Acidic residues" evidence="1">
    <location>
        <begin position="528"/>
        <end position="543"/>
    </location>
</feature>
<reference evidence="3 4" key="1">
    <citation type="journal article" date="2018" name="Microb. Genom.">
        <title>Expanding an expanded genome: long-read sequencing of Trypanosoma cruzi.</title>
        <authorList>
            <person name="Berna L."/>
            <person name="Rodriguez M."/>
            <person name="Chiribao M.L."/>
            <person name="Parodi-Talice A."/>
            <person name="Pita S."/>
            <person name="Rijo G."/>
            <person name="Alvarez-Valin F."/>
            <person name="Robello C."/>
        </authorList>
    </citation>
    <scope>NUCLEOTIDE SEQUENCE [LARGE SCALE GENOMIC DNA]</scope>
    <source>
        <strain evidence="3 4">TCC</strain>
    </source>
</reference>
<dbReference type="VEuPathDB" id="TriTrypDB:Tc_MARK_5719"/>
<dbReference type="GO" id="GO:0006406">
    <property type="term" value="P:mRNA export from nucleus"/>
    <property type="evidence" value="ECO:0007669"/>
    <property type="project" value="TreeGrafter"/>
</dbReference>
<sequence>MVENDLGVREALSAPPFAAFCEFRTDEPPRRGCLAALCGGGSDMSQRPAPPSFEQHYKSRHPLLPTTVEAYGRSAAGVVVEPSHLRNPVALEKTMHFLVHHYLRDPHTPAVFLAPFDVWRYLWDRMRQVRTNWVPQLPPVGTQSLSSHDYADGVLPASVRESKRRLKWLEFTVTALAVGGANLCRTVQGCGRYMADKQNFLESIAQCFSDLVLSYRAEQRLRNSEMFSAILLFYGLSQLTKVENRAGFCQVIEVQVAAEGPPTHVFEPPSSSVDFGSVYRELAFLPQMARTRHVRTVLKLIHSWCQREWFRFFHLCRTEPLTVLQRAMVFHSFSYARFRAVVDLVTANSVVYGRARLRGEMAIADLADLLLMEEIHCVDLLETMGLGAQLSEDRTILRVARPDSSPYITQEAIYRHLEDTSGKPRLCLPTLPSFFGFTVWRHAFELFPDAFGDDPIATHGDLSVMTCPVNLMRLLEPYCPPYNDDVAALELTDAGDEWFAGVQAARERMLTWYALHMSSHGRRYTTEDEKDEDHDEDDGEDTSEGSLFVSDKRKGLSQEQLKAVVQAMDQESQSTHSSVFNDDAGSDREGDDDNAELVEDEPEEVMGTSGDTEHDALEENDEAVRAAKALLASLHSDAIYAKIEKELQAMAKDEASVATSGNAPLNTAAPSQYSSDANRLNITNEKDDKTNNNNNNNNNDMVTLNLERASGPQHTAGPWLSLPPPEFTVCVSPLPTDYPGEMSPNLRAIVETPKSLTTAPADLEEAPLLHEDVGVSRAAGAAESRGDVSPKPPLPTKKATASFPSFPPLPGGLHAVSFGASHAPQEMSVGETDQPRAKRQRGEAAPSRDDVSSSKPPAFFSLQPPREEGAGKQSQPLQSGQSDDASSFRFSSLENSQVLLPFEEEERRRQQIGNSAAMQSQPPRHRARMEVLPQESLPEVHGMRKVTFVTSPAAPSELPQPSTTKSAGNKPRAPSYRDTVRACLNRQRKVSAEPDGLVSFFRTSWLTQKQQQPLLSASTLGEPVVSGGKNEPRWMYAFMSYLLEFFTASYEDAVACRFLSEVLCGDPEARARGVAGWFCRGFTPTIVPCMPQHFPSGAVKPRAPMLQLASTVIVFGSGMRDDCTDDAGLFFWRHSVSRASLLGSRRASASMRNFAAEDAFYSASAMWPLSLGRWVAALLLPQGEGASLLARDTLYSVEKKDEDYDDDDEIEGGKDSNHGGELVGLWEQLHFVQMSTASHLTPAAEWSRQPSSQLDATQEAAAWCCSRQHSVAFQTQLALYGIDYRDTPLLRWMSGEKEEKEKEEGESSTSTQRPVENITAVITLDTSNCEEYEEGLCTLRLLIRQAVEKRTIFLSGVLIVLYTPSEKEEMRLQQAVEKMFWTTWQQCAEQTAAPMRRGSKTREEVTTWRSEYQRTMRRSVGSVKKKLQTNSPTCNTCVKRPRGIQSNGKHTTRNTFSGFFTRGDKKDEFPSTVCAEEIFAFDATPSYPPSPILVVLPIRTAVENGTREDRVGQDKHATRDVTGGEFAANNAEVLRMALLQAINSLLQGYEAKWKEFLRQNDMGARETVLRVN</sequence>
<accession>A0A2V2WLF7</accession>
<feature type="region of interest" description="Disordered" evidence="1">
    <location>
        <begin position="521"/>
        <end position="613"/>
    </location>
</feature>
<gene>
    <name evidence="3" type="ORF">C3747_78g21</name>
</gene>
<feature type="compositionally biased region" description="Acidic residues" evidence="1">
    <location>
        <begin position="589"/>
        <end position="604"/>
    </location>
</feature>
<dbReference type="Pfam" id="PF03399">
    <property type="entry name" value="SAC3_GANP"/>
    <property type="match status" value="1"/>
</dbReference>
<dbReference type="VEuPathDB" id="TriTrypDB:TCDM_05836"/>
<evidence type="ECO:0000313" key="3">
    <source>
        <dbReference type="EMBL" id="PWV09468.1"/>
    </source>
</evidence>
<dbReference type="VEuPathDB" id="TriTrypDB:TcBrA4_0067940"/>
<feature type="region of interest" description="Disordered" evidence="1">
    <location>
        <begin position="824"/>
        <end position="887"/>
    </location>
</feature>
<dbReference type="GO" id="GO:0070390">
    <property type="term" value="C:transcription export complex 2"/>
    <property type="evidence" value="ECO:0007669"/>
    <property type="project" value="TreeGrafter"/>
</dbReference>
<dbReference type="InterPro" id="IPR045107">
    <property type="entry name" value="SAC3/GANP/THP3"/>
</dbReference>
<comment type="caution">
    <text evidence="3">The sequence shown here is derived from an EMBL/GenBank/DDBJ whole genome shotgun (WGS) entry which is preliminary data.</text>
</comment>
<feature type="region of interest" description="Disordered" evidence="1">
    <location>
        <begin position="777"/>
        <end position="806"/>
    </location>
</feature>
<dbReference type="VEuPathDB" id="TriTrypDB:C3747_78g21"/>
<dbReference type="GO" id="GO:0005737">
    <property type="term" value="C:cytoplasm"/>
    <property type="evidence" value="ECO:0007669"/>
    <property type="project" value="TreeGrafter"/>
</dbReference>
<feature type="compositionally biased region" description="Polar residues" evidence="1">
    <location>
        <begin position="872"/>
        <end position="887"/>
    </location>
</feature>
<feature type="domain" description="SAC3/GANP/THP3 conserved" evidence="2">
    <location>
        <begin position="59"/>
        <end position="386"/>
    </location>
</feature>
<dbReference type="VEuPathDB" id="TriTrypDB:BCY84_19365"/>
<evidence type="ECO:0000313" key="4">
    <source>
        <dbReference type="Proteomes" id="UP000246078"/>
    </source>
</evidence>
<protein>
    <recommendedName>
        <fullName evidence="2">SAC3/GANP/THP3 conserved domain-containing protein</fullName>
    </recommendedName>
</protein>
<feature type="compositionally biased region" description="Polar residues" evidence="1">
    <location>
        <begin position="569"/>
        <end position="580"/>
    </location>
</feature>
<feature type="region of interest" description="Disordered" evidence="1">
    <location>
        <begin position="951"/>
        <end position="976"/>
    </location>
</feature>
<dbReference type="PANTHER" id="PTHR12436:SF3">
    <property type="entry name" value="GERMINAL-CENTER ASSOCIATED NUCLEAR PROTEIN"/>
    <property type="match status" value="1"/>
</dbReference>
<proteinExistence type="predicted"/>
<dbReference type="VEuPathDB" id="TriTrypDB:TCDM_05835"/>
<dbReference type="EMBL" id="PRFC01000078">
    <property type="protein sequence ID" value="PWV09468.1"/>
    <property type="molecule type" value="Genomic_DNA"/>
</dbReference>
<dbReference type="VEuPathDB" id="TriTrypDB:TcCL_ESM02580"/>
<dbReference type="VEuPathDB" id="TriTrypDB:TCSYLVIO_006968"/>
<dbReference type="VEuPathDB" id="TriTrypDB:TCDM_05837"/>
<name>A0A2V2WLF7_TRYCR</name>
<dbReference type="VEuPathDB" id="TriTrypDB:C4B63_41g136"/>
<dbReference type="VEuPathDB" id="TriTrypDB:ECC02_002420"/>
<dbReference type="VEuPathDB" id="TriTrypDB:TcCLB.509399.100"/>
<evidence type="ECO:0000259" key="2">
    <source>
        <dbReference type="Pfam" id="PF03399"/>
    </source>
</evidence>
<feature type="compositionally biased region" description="Basic and acidic residues" evidence="1">
    <location>
        <begin position="833"/>
        <end position="852"/>
    </location>
</feature>
<dbReference type="PANTHER" id="PTHR12436">
    <property type="entry name" value="80 KDA MCM3-ASSOCIATED PROTEIN"/>
    <property type="match status" value="1"/>
</dbReference>
<dbReference type="VEuPathDB" id="TriTrypDB:TcG_07144"/>
<dbReference type="OMA" id="QMARTRH"/>
<dbReference type="VEuPathDB" id="TriTrypDB:TcCLB.510075.50"/>
<feature type="region of interest" description="Disordered" evidence="1">
    <location>
        <begin position="899"/>
        <end position="927"/>
    </location>
</feature>
<evidence type="ECO:0000256" key="1">
    <source>
        <dbReference type="SAM" id="MobiDB-lite"/>
    </source>
</evidence>
<dbReference type="InterPro" id="IPR005062">
    <property type="entry name" value="SAC3/GANP/THP3_conserved"/>
</dbReference>
<dbReference type="Gene3D" id="1.25.40.990">
    <property type="match status" value="1"/>
</dbReference>
<feature type="compositionally biased region" description="Polar residues" evidence="1">
    <location>
        <begin position="911"/>
        <end position="922"/>
    </location>
</feature>
<dbReference type="Proteomes" id="UP000246078">
    <property type="component" value="Unassembled WGS sequence"/>
</dbReference>
<dbReference type="OrthoDB" id="264795at2759"/>
<organism evidence="3 4">
    <name type="scientific">Trypanosoma cruzi</name>
    <dbReference type="NCBI Taxonomy" id="5693"/>
    <lineage>
        <taxon>Eukaryota</taxon>
        <taxon>Discoba</taxon>
        <taxon>Euglenozoa</taxon>
        <taxon>Kinetoplastea</taxon>
        <taxon>Metakinetoplastina</taxon>
        <taxon>Trypanosomatida</taxon>
        <taxon>Trypanosomatidae</taxon>
        <taxon>Trypanosoma</taxon>
        <taxon>Schizotrypanum</taxon>
    </lineage>
</organism>